<evidence type="ECO:0000313" key="2">
    <source>
        <dbReference type="Proteomes" id="UP000030185"/>
    </source>
</evidence>
<accession>A0A098LGA2</accession>
<keyword evidence="2" id="KW-1185">Reference proteome</keyword>
<dbReference type="AlphaFoldDB" id="A0A098LGA2"/>
<name>A0A098LGA2_9BACT</name>
<protein>
    <submittedName>
        <fullName evidence="1">Uncharacterized protein</fullName>
    </submittedName>
</protein>
<dbReference type="EMBL" id="BBLT01000005">
    <property type="protein sequence ID" value="GAL85489.1"/>
    <property type="molecule type" value="Genomic_DNA"/>
</dbReference>
<dbReference type="Proteomes" id="UP000030185">
    <property type="component" value="Unassembled WGS sequence"/>
</dbReference>
<sequence>MSCKKDKDEAVDLNNGVVFLKVGTTYTYSYSGETVTSAVEQEAGKDTFLIRNYSQTIDTIFPAVYYALKDGNFSRSIRLRDPASYVVVCKFNHPEGTTWNVTDEYGRASVLTIDSVNTKVNTGKGWITDAIKVRSVTGNNTSFSYYSPTVGFIGNGSVDTEAVIQLTDYSVSTTSPTGASYPITLGNFPFTKIGNEWTFEETTASGKDNVTKSIENKIGKSNIYKVKVTREFQPDLITFEYWYEDHGRLMVYEDGENALQADVVYIDESLSKVGDGWVSKTKDGSILLSRISNLNVTQFTGWGNLPSEEIEIKNREGLSAKDYWNKDKGNLLTTGGINRVLVNSNARISKF</sequence>
<organism evidence="1 2">
    <name type="scientific">Sporocytophaga myxococcoides</name>
    <dbReference type="NCBI Taxonomy" id="153721"/>
    <lineage>
        <taxon>Bacteria</taxon>
        <taxon>Pseudomonadati</taxon>
        <taxon>Bacteroidota</taxon>
        <taxon>Cytophagia</taxon>
        <taxon>Cytophagales</taxon>
        <taxon>Cytophagaceae</taxon>
        <taxon>Sporocytophaga</taxon>
    </lineage>
</organism>
<reference evidence="1 2" key="1">
    <citation type="submission" date="2014-09" db="EMBL/GenBank/DDBJ databases">
        <title>Sporocytophaga myxococcoides PG-01 genome sequencing.</title>
        <authorList>
            <person name="Liu L."/>
            <person name="Gao P.J."/>
            <person name="Chen G.J."/>
            <person name="Wang L.S."/>
        </authorList>
    </citation>
    <scope>NUCLEOTIDE SEQUENCE [LARGE SCALE GENOMIC DNA]</scope>
    <source>
        <strain evidence="1 2">PG-01</strain>
    </source>
</reference>
<dbReference type="RefSeq" id="WP_045464218.1">
    <property type="nucleotide sequence ID" value="NZ_BBLT01000005.1"/>
</dbReference>
<dbReference type="OrthoDB" id="1273118at2"/>
<proteinExistence type="predicted"/>
<comment type="caution">
    <text evidence="1">The sequence shown here is derived from an EMBL/GenBank/DDBJ whole genome shotgun (WGS) entry which is preliminary data.</text>
</comment>
<gene>
    <name evidence="1" type="ORF">MYP_2718</name>
</gene>
<evidence type="ECO:0000313" key="1">
    <source>
        <dbReference type="EMBL" id="GAL85489.1"/>
    </source>
</evidence>